<evidence type="ECO:0000313" key="4">
    <source>
        <dbReference type="Proteomes" id="UP000219193"/>
    </source>
</evidence>
<evidence type="ECO:0000313" key="3">
    <source>
        <dbReference type="EMBL" id="SOC79694.1"/>
    </source>
</evidence>
<keyword evidence="1" id="KW-0732">Signal</keyword>
<dbReference type="RefSeq" id="WP_097055409.1">
    <property type="nucleotide sequence ID" value="NZ_OCMF01000001.1"/>
</dbReference>
<dbReference type="OrthoDB" id="9770043at2"/>
<reference evidence="4" key="1">
    <citation type="submission" date="2017-09" db="EMBL/GenBank/DDBJ databases">
        <authorList>
            <person name="Varghese N."/>
            <person name="Submissions S."/>
        </authorList>
    </citation>
    <scope>NUCLEOTIDE SEQUENCE [LARGE SCALE GENOMIC DNA]</scope>
    <source>
        <strain evidence="4">CGMCC 1.12641</strain>
    </source>
</reference>
<name>A0A285X4J8_9FLAO</name>
<feature type="chain" id="PRO_5012108885" evidence="1">
    <location>
        <begin position="21"/>
        <end position="437"/>
    </location>
</feature>
<protein>
    <submittedName>
        <fullName evidence="3">Glucose/arabinose dehydrogenase, beta-propeller fold</fullName>
    </submittedName>
</protein>
<feature type="domain" description="Glucose/Sorbosone dehydrogenase" evidence="2">
    <location>
        <begin position="35"/>
        <end position="327"/>
    </location>
</feature>
<dbReference type="Gene3D" id="2.120.10.30">
    <property type="entry name" value="TolB, C-terminal domain"/>
    <property type="match status" value="1"/>
</dbReference>
<evidence type="ECO:0000259" key="2">
    <source>
        <dbReference type="Pfam" id="PF07995"/>
    </source>
</evidence>
<dbReference type="PANTHER" id="PTHR19328:SF75">
    <property type="entry name" value="ALDOSE SUGAR DEHYDROGENASE YLII"/>
    <property type="match status" value="1"/>
</dbReference>
<dbReference type="SUPFAM" id="SSF50952">
    <property type="entry name" value="Soluble quinoprotein glucose dehydrogenase"/>
    <property type="match status" value="1"/>
</dbReference>
<proteinExistence type="predicted"/>
<dbReference type="InterPro" id="IPR012938">
    <property type="entry name" value="Glc/Sorbosone_DH"/>
</dbReference>
<keyword evidence="4" id="KW-1185">Reference proteome</keyword>
<dbReference type="PANTHER" id="PTHR19328">
    <property type="entry name" value="HEDGEHOG-INTERACTING PROTEIN"/>
    <property type="match status" value="1"/>
</dbReference>
<accession>A0A285X4J8</accession>
<dbReference type="Pfam" id="PF07995">
    <property type="entry name" value="GSDH"/>
    <property type="match status" value="1"/>
</dbReference>
<dbReference type="Proteomes" id="UP000219193">
    <property type="component" value="Unassembled WGS sequence"/>
</dbReference>
<feature type="signal peptide" evidence="1">
    <location>
        <begin position="1"/>
        <end position="20"/>
    </location>
</feature>
<dbReference type="EMBL" id="OCMF01000001">
    <property type="protein sequence ID" value="SOC79694.1"/>
    <property type="molecule type" value="Genomic_DNA"/>
</dbReference>
<organism evidence="3 4">
    <name type="scientific">Salinimicrobium sediminis</name>
    <dbReference type="NCBI Taxonomy" id="1343891"/>
    <lineage>
        <taxon>Bacteria</taxon>
        <taxon>Pseudomonadati</taxon>
        <taxon>Bacteroidota</taxon>
        <taxon>Flavobacteriia</taxon>
        <taxon>Flavobacteriales</taxon>
        <taxon>Flavobacteriaceae</taxon>
        <taxon>Salinimicrobium</taxon>
    </lineage>
</organism>
<sequence length="437" mass="48237">MKIKLLFVLFSLGWVLTGSSQESVGLEVIADNLVSPVALVESPDDSGRYFIVDQVGVIRIYTPQKGLLEEPFLNLKDKIVKLKDAHEERGLLGMAFHPDYNENGRFFVYYSAPLSEDGPKNWDHTSHISEFRVSPNDPKMAEKTSEKIILKVDQPQDNHNAGTLAFGPDNYLYIALGDGGGANDIDMGHVPDWYDKNAGGNGQDVEQNLLGSILRINVDADSPYAIPEDNPFVDKDGMDEIYAYGLRNPYRFSFDLEGNNDLIAGDAGQVLWEEVSVITKGGNYGWNVKEGSHCFNSYNNDKEKEECPEKDKMGNPLIDPVIEFKQGGADHGGKGLVVIGGYVYRGELIKNLGGKYIFGTWTQHHGKPAGAVFMATPQETGMWDFQELKISQTNSTSIGHYLLSFGQNNEGEMFVLTTDEEGPTGNTGKVFKMVAGK</sequence>
<dbReference type="InterPro" id="IPR011042">
    <property type="entry name" value="6-blade_b-propeller_TolB-like"/>
</dbReference>
<dbReference type="InterPro" id="IPR011041">
    <property type="entry name" value="Quinoprot_gluc/sorb_DH_b-prop"/>
</dbReference>
<gene>
    <name evidence="3" type="ORF">SAMN06296241_1226</name>
</gene>
<dbReference type="AlphaFoldDB" id="A0A285X4J8"/>
<evidence type="ECO:0000256" key="1">
    <source>
        <dbReference type="SAM" id="SignalP"/>
    </source>
</evidence>